<evidence type="ECO:0000259" key="3">
    <source>
        <dbReference type="Pfam" id="PF18210"/>
    </source>
</evidence>
<feature type="compositionally biased region" description="Low complexity" evidence="2">
    <location>
        <begin position="42"/>
        <end position="57"/>
    </location>
</feature>
<evidence type="ECO:0000256" key="2">
    <source>
        <dbReference type="SAM" id="MobiDB-lite"/>
    </source>
</evidence>
<protein>
    <recommendedName>
        <fullName evidence="3">Knl1 C-terminal RWD domain-containing protein</fullName>
    </recommendedName>
</protein>
<name>A0A445DKR2_ARAHY</name>
<dbReference type="STRING" id="3818.A0A445DKR2"/>
<feature type="compositionally biased region" description="Acidic residues" evidence="2">
    <location>
        <begin position="72"/>
        <end position="81"/>
    </location>
</feature>
<feature type="region of interest" description="Disordered" evidence="2">
    <location>
        <begin position="34"/>
        <end position="146"/>
    </location>
</feature>
<reference evidence="4 5" key="1">
    <citation type="submission" date="2019-01" db="EMBL/GenBank/DDBJ databases">
        <title>Sequencing of cultivated peanut Arachis hypogaea provides insights into genome evolution and oil improvement.</title>
        <authorList>
            <person name="Chen X."/>
        </authorList>
    </citation>
    <scope>NUCLEOTIDE SEQUENCE [LARGE SCALE GENOMIC DNA]</scope>
    <source>
        <strain evidence="5">cv. Fuhuasheng</strain>
        <tissue evidence="4">Leaves</tissue>
    </source>
</reference>
<feature type="coiled-coil region" evidence="1">
    <location>
        <begin position="875"/>
        <end position="902"/>
    </location>
</feature>
<evidence type="ECO:0000256" key="1">
    <source>
        <dbReference type="SAM" id="Coils"/>
    </source>
</evidence>
<comment type="caution">
    <text evidence="4">The sequence shown here is derived from an EMBL/GenBank/DDBJ whole genome shotgun (WGS) entry which is preliminary data.</text>
</comment>
<feature type="region of interest" description="Disordered" evidence="2">
    <location>
        <begin position="1126"/>
        <end position="1147"/>
    </location>
</feature>
<feature type="compositionally biased region" description="Low complexity" evidence="2">
    <location>
        <begin position="107"/>
        <end position="117"/>
    </location>
</feature>
<gene>
    <name evidence="4" type="ORF">Ahy_A04g021561</name>
</gene>
<evidence type="ECO:0000313" key="5">
    <source>
        <dbReference type="Proteomes" id="UP000289738"/>
    </source>
</evidence>
<dbReference type="Proteomes" id="UP000289738">
    <property type="component" value="Chromosome A04"/>
</dbReference>
<evidence type="ECO:0000313" key="4">
    <source>
        <dbReference type="EMBL" id="RYR63804.1"/>
    </source>
</evidence>
<keyword evidence="1" id="KW-0175">Coiled coil</keyword>
<dbReference type="EMBL" id="SDMP01000004">
    <property type="protein sequence ID" value="RYR63804.1"/>
    <property type="molecule type" value="Genomic_DNA"/>
</dbReference>
<dbReference type="InterPro" id="IPR040850">
    <property type="entry name" value="Knl1_RWD_C"/>
</dbReference>
<dbReference type="PANTHER" id="PTHR35707:SF1">
    <property type="entry name" value="SPC7 KINETOCHORE PROTEIN DOMAIN-CONTAINING PROTEIN"/>
    <property type="match status" value="1"/>
</dbReference>
<keyword evidence="5" id="KW-1185">Reference proteome</keyword>
<organism evidence="4 5">
    <name type="scientific">Arachis hypogaea</name>
    <name type="common">Peanut</name>
    <dbReference type="NCBI Taxonomy" id="3818"/>
    <lineage>
        <taxon>Eukaryota</taxon>
        <taxon>Viridiplantae</taxon>
        <taxon>Streptophyta</taxon>
        <taxon>Embryophyta</taxon>
        <taxon>Tracheophyta</taxon>
        <taxon>Spermatophyta</taxon>
        <taxon>Magnoliopsida</taxon>
        <taxon>eudicotyledons</taxon>
        <taxon>Gunneridae</taxon>
        <taxon>Pentapetalae</taxon>
        <taxon>rosids</taxon>
        <taxon>fabids</taxon>
        <taxon>Fabales</taxon>
        <taxon>Fabaceae</taxon>
        <taxon>Papilionoideae</taxon>
        <taxon>50 kb inversion clade</taxon>
        <taxon>dalbergioids sensu lato</taxon>
        <taxon>Dalbergieae</taxon>
        <taxon>Pterocarpus clade</taxon>
        <taxon>Arachis</taxon>
    </lineage>
</organism>
<feature type="compositionally biased region" description="Polar residues" evidence="2">
    <location>
        <begin position="1126"/>
        <end position="1140"/>
    </location>
</feature>
<feature type="domain" description="Knl1 C-terminal RWD" evidence="3">
    <location>
        <begin position="884"/>
        <end position="1036"/>
    </location>
</feature>
<dbReference type="Pfam" id="PF18210">
    <property type="entry name" value="Knl1_RWD_C"/>
    <property type="match status" value="1"/>
</dbReference>
<dbReference type="AlphaFoldDB" id="A0A445DKR2"/>
<proteinExistence type="predicted"/>
<dbReference type="PANTHER" id="PTHR35707">
    <property type="entry name" value="OS06G0608100 PROTEIN"/>
    <property type="match status" value="1"/>
</dbReference>
<accession>A0A445DKR2</accession>
<sequence length="1172" mass="130245">MEPSNNTETEDETVALRRKKLRRVSFADNEITSVHIFRPDDSSSSDTPPGSVPSSSPSPSPEVVGFFQDLAGDSDEDDELDLKESSSPPNGEAADLNHSFLRPLGSPSPSSSSAAPSTDDEDDFRGPVSSSFIRPERLPDSAASDDLTMDSTAFSLHYRSLARSDFEDLKTPSRFSPQFEETLPSQGSGRSASTTGCFMVLSEAKMQSPQSGLPTDPVNGCRDSSDMSMTGLDPQKYDYDRLSPTLDAILVEGSKDLPAISPLNPEAAESRLSSPVDQVIRDLLDNKGNHTGVDDSVQPHGIHDSEAADTPNVGPAMGRVGKHDTVADDSLHQIKTPDTSIKETKKFVEDASAAIHKELDFLIANSARTPLMMGNSVQSKLGYGVAQVKGSNLEDRGQMSDINEKDCEYNQVETRNASSDEHLYGLTQGNRMNQGSIITDSHGIDSFRNLAMLTDNEQTVDSKTGEQDFSLISVDFQSGKNSKTGEITASCLQIDQTDSTVEKRKDDVASVTYDNPFSSPVMLLNQKRSQHVECQRTCSHELKQLKKHNESVNSGLGQDAESNSDAAADGFGLSGFKNGVKTSTDCMISQSASKRKPAESPRNMVFFLSTPSKETTTLSPSLYGSSSELLNSNMQDLSNKDNSYGHCHLDNNCRGASEVALSPVTNPGFEFSFEKKRKGIEIQLPGDGDNKDKFGRIIRSPEVHIGNSDIQLNSEQRRYMSSGKKLRDQTWNDWADFLKKFLGSTQHFLSPSVDKLNLRLICKLEEILVHLQKVKQCEFLCSDIHPQKKIADTQNVSRHKRYVEGRMLMLNISYEKAKLQLMRMKRDRLLKKVQQLNHGLQESKEMELRFMASLSKSVAVDTQANDIRITTSLLNSEGKCQVIELRQELENLTCKAKSLSEFFHSVCKIEGVQSYIDTIEFVRDYIQKRMSNKFIFQSFKQWVIEDFEHTDGCYKIILNYCGYVIQRFAVNASLPSIITSNKLNDVNIMKTFPDINACSAFEFVLNTRTTKKCTDSISLGQETQITSSLLSNLLDVVEEVQLSRIEIRNLVQAKFFSHSGQRLDLQLVFMDFSSGRKVKVTFDMTCIKCGAYPAKVLPSQILGHTGMEHDSPLSLVSQNCRAQSPNCRAQSPNCRAQSPLGTPRRSSAKRVHCRRCCSYRTQRRGSHLRRQR</sequence>